<dbReference type="GO" id="GO:0005524">
    <property type="term" value="F:ATP binding"/>
    <property type="evidence" value="ECO:0007669"/>
    <property type="project" value="UniProtKB-UniRule"/>
</dbReference>
<evidence type="ECO:0000256" key="6">
    <source>
        <dbReference type="SAM" id="MobiDB-lite"/>
    </source>
</evidence>
<dbReference type="Gene3D" id="3.40.50.300">
    <property type="entry name" value="P-loop containing nucleotide triphosphate hydrolases"/>
    <property type="match status" value="1"/>
</dbReference>
<evidence type="ECO:0000313" key="9">
    <source>
        <dbReference type="EMBL" id="OGY59097.1"/>
    </source>
</evidence>
<dbReference type="PANTHER" id="PTHR22683">
    <property type="entry name" value="SPORULATION PROTEIN RELATED"/>
    <property type="match status" value="1"/>
</dbReference>
<organism evidence="9 10">
    <name type="scientific">Candidatus Colwellbacteria bacterium RIFCSPLOWO2_01_FULL_48_10</name>
    <dbReference type="NCBI Taxonomy" id="1797690"/>
    <lineage>
        <taxon>Bacteria</taxon>
        <taxon>Candidatus Colwelliibacteriota</taxon>
    </lineage>
</organism>
<dbReference type="InterPro" id="IPR027417">
    <property type="entry name" value="P-loop_NTPase"/>
</dbReference>
<name>A0A1G1Z5Z6_9BACT</name>
<evidence type="ECO:0000256" key="7">
    <source>
        <dbReference type="SAM" id="Phobius"/>
    </source>
</evidence>
<dbReference type="InterPro" id="IPR036388">
    <property type="entry name" value="WH-like_DNA-bd_sf"/>
</dbReference>
<evidence type="ECO:0000256" key="1">
    <source>
        <dbReference type="ARBA" id="ARBA00006474"/>
    </source>
</evidence>
<dbReference type="PANTHER" id="PTHR22683:SF41">
    <property type="entry name" value="DNA TRANSLOCASE FTSK"/>
    <property type="match status" value="1"/>
</dbReference>
<keyword evidence="3 5" id="KW-0067">ATP-binding</keyword>
<proteinExistence type="inferred from homology"/>
<evidence type="ECO:0000259" key="8">
    <source>
        <dbReference type="PROSITE" id="PS50901"/>
    </source>
</evidence>
<keyword evidence="4" id="KW-0238">DNA-binding</keyword>
<dbReference type="InterPro" id="IPR036390">
    <property type="entry name" value="WH_DNA-bd_sf"/>
</dbReference>
<dbReference type="PROSITE" id="PS50901">
    <property type="entry name" value="FTSK"/>
    <property type="match status" value="1"/>
</dbReference>
<dbReference type="Gene3D" id="1.10.10.10">
    <property type="entry name" value="Winged helix-like DNA-binding domain superfamily/Winged helix DNA-binding domain"/>
    <property type="match status" value="1"/>
</dbReference>
<dbReference type="SUPFAM" id="SSF52540">
    <property type="entry name" value="P-loop containing nucleoside triphosphate hydrolases"/>
    <property type="match status" value="1"/>
</dbReference>
<dbReference type="Proteomes" id="UP000178744">
    <property type="component" value="Unassembled WGS sequence"/>
</dbReference>
<evidence type="ECO:0000256" key="5">
    <source>
        <dbReference type="PROSITE-ProRule" id="PRU00289"/>
    </source>
</evidence>
<feature type="transmembrane region" description="Helical" evidence="7">
    <location>
        <begin position="21"/>
        <end position="41"/>
    </location>
</feature>
<keyword evidence="7" id="KW-1133">Transmembrane helix</keyword>
<dbReference type="AlphaFoldDB" id="A0A1G1Z5Z6"/>
<feature type="domain" description="FtsK" evidence="8">
    <location>
        <begin position="371"/>
        <end position="563"/>
    </location>
</feature>
<dbReference type="InterPro" id="IPR003593">
    <property type="entry name" value="AAA+_ATPase"/>
</dbReference>
<feature type="transmembrane region" description="Helical" evidence="7">
    <location>
        <begin position="126"/>
        <end position="147"/>
    </location>
</feature>
<feature type="transmembrane region" description="Helical" evidence="7">
    <location>
        <begin position="61"/>
        <end position="79"/>
    </location>
</feature>
<dbReference type="GO" id="GO:0003677">
    <property type="term" value="F:DNA binding"/>
    <property type="evidence" value="ECO:0007669"/>
    <property type="project" value="UniProtKB-KW"/>
</dbReference>
<feature type="region of interest" description="Disordered" evidence="6">
    <location>
        <begin position="162"/>
        <end position="187"/>
    </location>
</feature>
<dbReference type="Pfam" id="PF09397">
    <property type="entry name" value="FtsK_gamma"/>
    <property type="match status" value="1"/>
</dbReference>
<dbReference type="Pfam" id="PF01580">
    <property type="entry name" value="FtsK_SpoIIIE"/>
    <property type="match status" value="1"/>
</dbReference>
<dbReference type="SMART" id="SM00382">
    <property type="entry name" value="AAA"/>
    <property type="match status" value="1"/>
</dbReference>
<comment type="similarity">
    <text evidence="1">Belongs to the FtsK/SpoIIIE/SftA family.</text>
</comment>
<dbReference type="SMART" id="SM00843">
    <property type="entry name" value="Ftsk_gamma"/>
    <property type="match status" value="1"/>
</dbReference>
<keyword evidence="7" id="KW-0472">Membrane</keyword>
<accession>A0A1G1Z5Z6</accession>
<dbReference type="CDD" id="cd01127">
    <property type="entry name" value="TrwB_TraG_TraD_VirD4"/>
    <property type="match status" value="1"/>
</dbReference>
<protein>
    <recommendedName>
        <fullName evidence="8">FtsK domain-containing protein</fullName>
    </recommendedName>
</protein>
<gene>
    <name evidence="9" type="ORF">A3B23_01475</name>
</gene>
<dbReference type="InterPro" id="IPR041027">
    <property type="entry name" value="FtsK_alpha"/>
</dbReference>
<dbReference type="InterPro" id="IPR050206">
    <property type="entry name" value="FtsK/SpoIIIE/SftA"/>
</dbReference>
<evidence type="ECO:0000313" key="10">
    <source>
        <dbReference type="Proteomes" id="UP000178744"/>
    </source>
</evidence>
<feature type="region of interest" description="Disordered" evidence="6">
    <location>
        <begin position="203"/>
        <end position="224"/>
    </location>
</feature>
<dbReference type="InterPro" id="IPR018541">
    <property type="entry name" value="Ftsk_gamma"/>
</dbReference>
<dbReference type="Pfam" id="PF17854">
    <property type="entry name" value="FtsK_alpha"/>
    <property type="match status" value="1"/>
</dbReference>
<evidence type="ECO:0000256" key="2">
    <source>
        <dbReference type="ARBA" id="ARBA00022741"/>
    </source>
</evidence>
<evidence type="ECO:0000256" key="4">
    <source>
        <dbReference type="ARBA" id="ARBA00023125"/>
    </source>
</evidence>
<dbReference type="InterPro" id="IPR002543">
    <property type="entry name" value="FtsK_dom"/>
</dbReference>
<dbReference type="EMBL" id="MHIY01000034">
    <property type="protein sequence ID" value="OGY59097.1"/>
    <property type="molecule type" value="Genomic_DNA"/>
</dbReference>
<evidence type="ECO:0000256" key="3">
    <source>
        <dbReference type="ARBA" id="ARBA00022840"/>
    </source>
</evidence>
<reference evidence="9 10" key="1">
    <citation type="journal article" date="2016" name="Nat. Commun.">
        <title>Thousands of microbial genomes shed light on interconnected biogeochemical processes in an aquifer system.</title>
        <authorList>
            <person name="Anantharaman K."/>
            <person name="Brown C.T."/>
            <person name="Hug L.A."/>
            <person name="Sharon I."/>
            <person name="Castelle C.J."/>
            <person name="Probst A.J."/>
            <person name="Thomas B.C."/>
            <person name="Singh A."/>
            <person name="Wilkins M.J."/>
            <person name="Karaoz U."/>
            <person name="Brodie E.L."/>
            <person name="Williams K.H."/>
            <person name="Hubbard S.S."/>
            <person name="Banfield J.F."/>
        </authorList>
    </citation>
    <scope>NUCLEOTIDE SEQUENCE [LARGE SCALE GENOMIC DNA]</scope>
</reference>
<dbReference type="Gene3D" id="3.30.980.40">
    <property type="match status" value="1"/>
</dbReference>
<keyword evidence="7" id="KW-0812">Transmembrane</keyword>
<feature type="binding site" evidence="5">
    <location>
        <begin position="388"/>
        <end position="395"/>
    </location>
    <ligand>
        <name>ATP</name>
        <dbReference type="ChEBI" id="CHEBI:30616"/>
    </ligand>
</feature>
<dbReference type="STRING" id="1797690.A3B23_01475"/>
<feature type="transmembrane region" description="Helical" evidence="7">
    <location>
        <begin position="86"/>
        <end position="106"/>
    </location>
</feature>
<sequence>MSRKSKRNKKENLPVLKSETKNSAVAVLLVGLSIILLLSGFQKAGPIGRVIFNVLGKLFGGGYFLIPVVLLLVSLVFLIGEHKKLIGLTMLGSGLFVFCALGIVEIVSPDNGGLIGKVLGSFDILFGYYAGIIFNLTLMVVSVMIALNSPLKFNFNAEDQDVADKNGKDKKPRFTPAIPPEPAEDGTKILIGGEEVTQKEMETAEKETNAKKEETAKTEKPKEVKPLKVQSVTASWKNYVPPPIALLKTSNDKPTVGDLRGNANIIKRTLESFGIAVEMGEITIGPKVTRYTMKPAEGVKLSRIVALNQDLSLALAAHPIRIEAPIPGKALVGIEIPNKTATIVRLGNLLGYSDFASAPYLTFALGRDVGGEPVFANLAKMPHLMIAGTTGSGKSIMIHTLLVSLLYKNSPETMRMILIDPKRVELSVYEGIPHLMAPVITGGKKAVAALRFAIEEMDRRYGVLLNAGKRDILGYNDGLTGQGRKEGIMPYIVIVIDELADLMMTYGREVENSIVRLAQMARATGIHVVLSTQRPSVEVITGLIKANISSRIALQVASQIDSRTILDMSGAEKLLGGGDMLFTSTELSKPKRIQGAYMGSDEVEKVIEFINKENPAGAESGGMVGEIAETLEKKISEADFSDDDDELLNEAVEIVRASKKASASLLQRRLKVGYARAARLLDIMEEKGVIGPGDGAKPREVFIDNE</sequence>
<dbReference type="SUPFAM" id="SSF46785">
    <property type="entry name" value="Winged helix' DNA-binding domain"/>
    <property type="match status" value="1"/>
</dbReference>
<comment type="caution">
    <text evidence="9">The sequence shown here is derived from an EMBL/GenBank/DDBJ whole genome shotgun (WGS) entry which is preliminary data.</text>
</comment>
<keyword evidence="2 5" id="KW-0547">Nucleotide-binding</keyword>